<comment type="subcellular location">
    <subcellularLocation>
        <location evidence="5">Cytoplasm</location>
    </subcellularLocation>
</comment>
<proteinExistence type="inferred from homology"/>
<keyword evidence="4 5" id="KW-0560">Oxidoreductase</keyword>
<evidence type="ECO:0000313" key="6">
    <source>
        <dbReference type="EMBL" id="CBE68323.1"/>
    </source>
</evidence>
<reference evidence="6 7" key="1">
    <citation type="journal article" date="2010" name="Nature">
        <title>Nitrite-driven anaerobic methane oxidation by oxygenic bacteria.</title>
        <authorList>
            <person name="Ettwig K.F."/>
            <person name="Butler M.K."/>
            <person name="Le Paslier D."/>
            <person name="Pelletier E."/>
            <person name="Mangenot S."/>
            <person name="Kuypers M.M.M."/>
            <person name="Schreiber F."/>
            <person name="Dutilh B.E."/>
            <person name="Zedelius J."/>
            <person name="de Beer D."/>
            <person name="Gloerich J."/>
            <person name="Wessels H.J.C.T."/>
            <person name="van Allen T."/>
            <person name="Luesken F."/>
            <person name="Wu M."/>
            <person name="van de Pas-Schoonen K.T."/>
            <person name="Op den Camp H.J.M."/>
            <person name="Janssen-Megens E.M."/>
            <person name="Francoijs K-J."/>
            <person name="Stunnenberg H."/>
            <person name="Weissenbach J."/>
            <person name="Jetten M.S.M."/>
            <person name="Strous M."/>
        </authorList>
    </citation>
    <scope>NUCLEOTIDE SEQUENCE [LARGE SCALE GENOMIC DNA]</scope>
</reference>
<comment type="similarity">
    <text evidence="5">Belongs to the GTP cyclohydrolase I family. QueF type 1 subfamily.</text>
</comment>
<comment type="pathway">
    <text evidence="5">tRNA modification; tRNA-queuosine biosynthesis.</text>
</comment>
<evidence type="ECO:0000256" key="1">
    <source>
        <dbReference type="ARBA" id="ARBA00022490"/>
    </source>
</evidence>
<dbReference type="PANTHER" id="PTHR34354:SF1">
    <property type="entry name" value="NADPH-DEPENDENT 7-CYANO-7-DEAZAGUANINE REDUCTASE"/>
    <property type="match status" value="1"/>
</dbReference>
<protein>
    <recommendedName>
        <fullName evidence="5">NADPH-dependent 7-cyano-7-deazaguanine reductase</fullName>
        <ecNumber evidence="5">1.7.1.13</ecNumber>
    </recommendedName>
    <alternativeName>
        <fullName evidence="5">7-cyano-7-carbaguanine reductase</fullName>
    </alternativeName>
    <alternativeName>
        <fullName evidence="5">NADPH-dependent nitrile oxidoreductase</fullName>
    </alternativeName>
    <alternativeName>
        <fullName evidence="5">PreQ(0) reductase</fullName>
    </alternativeName>
</protein>
<organism evidence="6 7">
    <name type="scientific">Methylomirabilis oxygeniifera</name>
    <dbReference type="NCBI Taxonomy" id="671143"/>
    <lineage>
        <taxon>Bacteria</taxon>
        <taxon>Candidatus Methylomirabilota</taxon>
        <taxon>Candidatus Methylomirabilia</taxon>
        <taxon>Candidatus Methylomirabilales</taxon>
        <taxon>Candidatus Methylomirabilaceae</taxon>
        <taxon>Candidatus Methylomirabilis</taxon>
    </lineage>
</organism>
<dbReference type="GO" id="GO:0033739">
    <property type="term" value="F:preQ1 synthase activity"/>
    <property type="evidence" value="ECO:0007669"/>
    <property type="project" value="UniProtKB-UniRule"/>
</dbReference>
<dbReference type="Gene3D" id="3.30.1130.10">
    <property type="match status" value="1"/>
</dbReference>
<dbReference type="SUPFAM" id="SSF55620">
    <property type="entry name" value="Tetrahydrobiopterin biosynthesis enzymes-like"/>
    <property type="match status" value="1"/>
</dbReference>
<dbReference type="Proteomes" id="UP000006898">
    <property type="component" value="Chromosome"/>
</dbReference>
<dbReference type="PIRSF" id="PIRSF027377">
    <property type="entry name" value="Nitrile_oxidored_QueF"/>
    <property type="match status" value="1"/>
</dbReference>
<feature type="active site" description="Thioimide intermediate" evidence="5">
    <location>
        <position position="34"/>
    </location>
</feature>
<gene>
    <name evidence="5 6" type="primary">queF</name>
    <name evidence="6" type="ORF">DAMO_1263</name>
</gene>
<keyword evidence="2 5" id="KW-0671">Queuosine biosynthesis</keyword>
<sequence length="121" mass="13986">MPTQPSKALDTFANPEPGRDYEIRMICPEFTCLCPKTGQPDFATLTLTYVPDRLCIELKSLKLYLWSFRNEGHFHEAVTNRILDDLVKACRPRSMKLIADFYIRGGIHTIITVTHQTDDRR</sequence>
<dbReference type="InterPro" id="IPR050084">
    <property type="entry name" value="NADPH_dep_7-cyano-7-deazaG_red"/>
</dbReference>
<dbReference type="EMBL" id="FP565575">
    <property type="protein sequence ID" value="CBE68323.1"/>
    <property type="molecule type" value="Genomic_DNA"/>
</dbReference>
<feature type="active site" description="Proton donor" evidence="5">
    <location>
        <position position="41"/>
    </location>
</feature>
<dbReference type="PATRIC" id="fig|671143.5.peg.1107"/>
<dbReference type="GO" id="GO:0005737">
    <property type="term" value="C:cytoplasm"/>
    <property type="evidence" value="ECO:0007669"/>
    <property type="project" value="UniProtKB-SubCell"/>
</dbReference>
<feature type="binding site" evidence="5">
    <location>
        <begin position="75"/>
        <end position="76"/>
    </location>
    <ligand>
        <name>substrate</name>
    </ligand>
</feature>
<dbReference type="UniPathway" id="UPA00392"/>
<dbReference type="HAMAP" id="MF_00818">
    <property type="entry name" value="QueF_type1"/>
    <property type="match status" value="1"/>
</dbReference>
<dbReference type="KEGG" id="mox:DAMO_1263"/>
<dbReference type="InterPro" id="IPR043133">
    <property type="entry name" value="GTP-CH-I_C/QueF"/>
</dbReference>
<comment type="function">
    <text evidence="5">Catalyzes the NADPH-dependent reduction of 7-cyano-7-deazaguanine (preQ0) to 7-aminomethyl-7-deazaguanine (preQ1).</text>
</comment>
<dbReference type="NCBIfam" id="TIGR03139">
    <property type="entry name" value="QueF-II"/>
    <property type="match status" value="1"/>
</dbReference>
<comment type="catalytic activity">
    <reaction evidence="5">
        <text>7-aminomethyl-7-carbaguanine + 2 NADP(+) = 7-cyano-7-carbaguanine + 2 NADPH + 3 H(+)</text>
        <dbReference type="Rhea" id="RHEA:13409"/>
        <dbReference type="ChEBI" id="CHEBI:15378"/>
        <dbReference type="ChEBI" id="CHEBI:45075"/>
        <dbReference type="ChEBI" id="CHEBI:57783"/>
        <dbReference type="ChEBI" id="CHEBI:58349"/>
        <dbReference type="ChEBI" id="CHEBI:58703"/>
        <dbReference type="EC" id="1.7.1.13"/>
    </reaction>
</comment>
<evidence type="ECO:0000256" key="5">
    <source>
        <dbReference type="HAMAP-Rule" id="MF_00818"/>
    </source>
</evidence>
<dbReference type="PANTHER" id="PTHR34354">
    <property type="entry name" value="NADPH-DEPENDENT 7-CYANO-7-DEAZAGUANINE REDUCTASE"/>
    <property type="match status" value="1"/>
</dbReference>
<dbReference type="InterPro" id="IPR029500">
    <property type="entry name" value="QueF"/>
</dbReference>
<dbReference type="Pfam" id="PF14489">
    <property type="entry name" value="QueF"/>
    <property type="match status" value="1"/>
</dbReference>
<evidence type="ECO:0000313" key="7">
    <source>
        <dbReference type="Proteomes" id="UP000006898"/>
    </source>
</evidence>
<name>D5MEZ4_METO1</name>
<evidence type="ECO:0000256" key="3">
    <source>
        <dbReference type="ARBA" id="ARBA00022857"/>
    </source>
</evidence>
<evidence type="ECO:0000256" key="4">
    <source>
        <dbReference type="ARBA" id="ARBA00023002"/>
    </source>
</evidence>
<dbReference type="STRING" id="671143.DAMO_1263"/>
<dbReference type="eggNOG" id="COG0780">
    <property type="taxonomic scope" value="Bacteria"/>
</dbReference>
<dbReference type="GO" id="GO:0008616">
    <property type="term" value="P:tRNA queuosine(34) biosynthetic process"/>
    <property type="evidence" value="ECO:0007669"/>
    <property type="project" value="UniProtKB-UniRule"/>
</dbReference>
<dbReference type="EC" id="1.7.1.13" evidence="5"/>
<accession>D5MEZ4</accession>
<dbReference type="HOGENOM" id="CLU_102489_1_0_0"/>
<feature type="binding site" evidence="5">
    <location>
        <begin position="56"/>
        <end position="58"/>
    </location>
    <ligand>
        <name>substrate</name>
    </ligand>
</feature>
<keyword evidence="3 5" id="KW-0521">NADP</keyword>
<dbReference type="AlphaFoldDB" id="D5MEZ4"/>
<dbReference type="InterPro" id="IPR016856">
    <property type="entry name" value="QueF_type1"/>
</dbReference>
<keyword evidence="1 5" id="KW-0963">Cytoplasm</keyword>
<evidence type="ECO:0000256" key="2">
    <source>
        <dbReference type="ARBA" id="ARBA00022785"/>
    </source>
</evidence>